<feature type="binding site" evidence="6">
    <location>
        <position position="165"/>
    </location>
    <ligand>
        <name>ATP</name>
        <dbReference type="ChEBI" id="CHEBI:30616"/>
    </ligand>
</feature>
<keyword evidence="11" id="KW-1185">Reference proteome</keyword>
<evidence type="ECO:0000313" key="11">
    <source>
        <dbReference type="Proteomes" id="UP000235145"/>
    </source>
</evidence>
<evidence type="ECO:0000256" key="1">
    <source>
        <dbReference type="ARBA" id="ARBA00022527"/>
    </source>
</evidence>
<keyword evidence="4" id="KW-0418">Kinase</keyword>
<dbReference type="InterPro" id="IPR011009">
    <property type="entry name" value="Kinase-like_dom_sf"/>
</dbReference>
<keyword evidence="8" id="KW-0472">Membrane</keyword>
<dbReference type="AlphaFoldDB" id="A0A9R1WJW3"/>
<dbReference type="PROSITE" id="PS50011">
    <property type="entry name" value="PROTEIN_KINASE_DOM"/>
    <property type="match status" value="1"/>
</dbReference>
<evidence type="ECO:0000259" key="9">
    <source>
        <dbReference type="PROSITE" id="PS50011"/>
    </source>
</evidence>
<dbReference type="GO" id="GO:0004672">
    <property type="term" value="F:protein kinase activity"/>
    <property type="evidence" value="ECO:0000318"/>
    <property type="project" value="GO_Central"/>
</dbReference>
<dbReference type="InterPro" id="IPR000719">
    <property type="entry name" value="Prot_kinase_dom"/>
</dbReference>
<keyword evidence="2" id="KW-0808">Transferase</keyword>
<dbReference type="CDD" id="cd14066">
    <property type="entry name" value="STKc_IRAK"/>
    <property type="match status" value="1"/>
</dbReference>
<name>A0A9R1WJW3_LACSA</name>
<comment type="caution">
    <text evidence="10">The sequence shown here is derived from an EMBL/GenBank/DDBJ whole genome shotgun (WGS) entry which is preliminary data.</text>
</comment>
<accession>A0A9R1WJW3</accession>
<evidence type="ECO:0000256" key="2">
    <source>
        <dbReference type="ARBA" id="ARBA00022679"/>
    </source>
</evidence>
<dbReference type="GO" id="GO:0004674">
    <property type="term" value="F:protein serine/threonine kinase activity"/>
    <property type="evidence" value="ECO:0007669"/>
    <property type="project" value="UniProtKB-KW"/>
</dbReference>
<reference evidence="10 11" key="1">
    <citation type="journal article" date="2017" name="Nat. Commun.">
        <title>Genome assembly with in vitro proximity ligation data and whole-genome triplication in lettuce.</title>
        <authorList>
            <person name="Reyes-Chin-Wo S."/>
            <person name="Wang Z."/>
            <person name="Yang X."/>
            <person name="Kozik A."/>
            <person name="Arikit S."/>
            <person name="Song C."/>
            <person name="Xia L."/>
            <person name="Froenicke L."/>
            <person name="Lavelle D.O."/>
            <person name="Truco M.J."/>
            <person name="Xia R."/>
            <person name="Zhu S."/>
            <person name="Xu C."/>
            <person name="Xu H."/>
            <person name="Xu X."/>
            <person name="Cox K."/>
            <person name="Korf I."/>
            <person name="Meyers B.C."/>
            <person name="Michelmore R.W."/>
        </authorList>
    </citation>
    <scope>NUCLEOTIDE SEQUENCE [LARGE SCALE GENOMIC DNA]</scope>
    <source>
        <strain evidence="11">cv. Salinas</strain>
        <tissue evidence="10">Seedlings</tissue>
    </source>
</reference>
<dbReference type="FunFam" id="1.10.510.10:FF:000051">
    <property type="entry name" value="Receptor-like serine/threonine-protein kinase ALE2"/>
    <property type="match status" value="1"/>
</dbReference>
<dbReference type="PROSITE" id="PS00107">
    <property type="entry name" value="PROTEIN_KINASE_ATP"/>
    <property type="match status" value="1"/>
</dbReference>
<dbReference type="FunFam" id="3.30.200.20:FF:000178">
    <property type="entry name" value="serine/threonine-protein kinase PBS1-like"/>
    <property type="match status" value="1"/>
</dbReference>
<evidence type="ECO:0000313" key="10">
    <source>
        <dbReference type="EMBL" id="KAJ0223796.1"/>
    </source>
</evidence>
<keyword evidence="1 7" id="KW-0723">Serine/threonine-protein kinase</keyword>
<keyword evidence="3 6" id="KW-0547">Nucleotide-binding</keyword>
<comment type="similarity">
    <text evidence="7">Belongs to the protein kinase superfamily.</text>
</comment>
<evidence type="ECO:0000256" key="8">
    <source>
        <dbReference type="SAM" id="Phobius"/>
    </source>
</evidence>
<dbReference type="SUPFAM" id="SSF56112">
    <property type="entry name" value="Protein kinase-like (PK-like)"/>
    <property type="match status" value="1"/>
</dbReference>
<dbReference type="PROSITE" id="PS00108">
    <property type="entry name" value="PROTEIN_KINASE_ST"/>
    <property type="match status" value="1"/>
</dbReference>
<keyword evidence="8" id="KW-1133">Transmembrane helix</keyword>
<gene>
    <name evidence="10" type="ORF">LSAT_V11C200073670</name>
</gene>
<evidence type="ECO:0000256" key="7">
    <source>
        <dbReference type="RuleBase" id="RU000304"/>
    </source>
</evidence>
<dbReference type="GO" id="GO:0005524">
    <property type="term" value="F:ATP binding"/>
    <property type="evidence" value="ECO:0007669"/>
    <property type="project" value="UniProtKB-UniRule"/>
</dbReference>
<dbReference type="Gene3D" id="1.10.510.10">
    <property type="entry name" value="Transferase(Phosphotransferase) domain 1"/>
    <property type="match status" value="1"/>
</dbReference>
<keyword evidence="8" id="KW-0812">Transmembrane</keyword>
<feature type="domain" description="Protein kinase" evidence="9">
    <location>
        <begin position="137"/>
        <end position="414"/>
    </location>
</feature>
<dbReference type="EMBL" id="NBSK02000002">
    <property type="protein sequence ID" value="KAJ0223796.1"/>
    <property type="molecule type" value="Genomic_DNA"/>
</dbReference>
<evidence type="ECO:0000256" key="5">
    <source>
        <dbReference type="ARBA" id="ARBA00022840"/>
    </source>
</evidence>
<protein>
    <recommendedName>
        <fullName evidence="9">Protein kinase domain-containing protein</fullName>
    </recommendedName>
</protein>
<evidence type="ECO:0000256" key="6">
    <source>
        <dbReference type="PROSITE-ProRule" id="PRU10141"/>
    </source>
</evidence>
<organism evidence="10 11">
    <name type="scientific">Lactuca sativa</name>
    <name type="common">Garden lettuce</name>
    <dbReference type="NCBI Taxonomy" id="4236"/>
    <lineage>
        <taxon>Eukaryota</taxon>
        <taxon>Viridiplantae</taxon>
        <taxon>Streptophyta</taxon>
        <taxon>Embryophyta</taxon>
        <taxon>Tracheophyta</taxon>
        <taxon>Spermatophyta</taxon>
        <taxon>Magnoliopsida</taxon>
        <taxon>eudicotyledons</taxon>
        <taxon>Gunneridae</taxon>
        <taxon>Pentapetalae</taxon>
        <taxon>asterids</taxon>
        <taxon>campanulids</taxon>
        <taxon>Asterales</taxon>
        <taxon>Asteraceae</taxon>
        <taxon>Cichorioideae</taxon>
        <taxon>Cichorieae</taxon>
        <taxon>Lactucinae</taxon>
        <taxon>Lactuca</taxon>
    </lineage>
</organism>
<evidence type="ECO:0000256" key="4">
    <source>
        <dbReference type="ARBA" id="ARBA00022777"/>
    </source>
</evidence>
<dbReference type="PANTHER" id="PTHR47989:SF2">
    <property type="entry name" value="SERINE_THREONINE-PROTEIN KINASE PBL7-RELATED"/>
    <property type="match status" value="1"/>
</dbReference>
<dbReference type="Gramene" id="rna-gnl|WGS:NBSK|LSAT_2X67541_mrna">
    <property type="protein sequence ID" value="cds-PLY80494.1"/>
    <property type="gene ID" value="gene-LSAT_2X67541"/>
</dbReference>
<dbReference type="Proteomes" id="UP000235145">
    <property type="component" value="Unassembled WGS sequence"/>
</dbReference>
<dbReference type="InterPro" id="IPR008271">
    <property type="entry name" value="Ser/Thr_kinase_AS"/>
</dbReference>
<dbReference type="InterPro" id="IPR017441">
    <property type="entry name" value="Protein_kinase_ATP_BS"/>
</dbReference>
<proteinExistence type="inferred from homology"/>
<dbReference type="OrthoDB" id="4062651at2759"/>
<keyword evidence="5 6" id="KW-0067">ATP-binding</keyword>
<dbReference type="Gene3D" id="3.30.200.20">
    <property type="entry name" value="Phosphorylase Kinase, domain 1"/>
    <property type="match status" value="1"/>
</dbReference>
<dbReference type="Pfam" id="PF00069">
    <property type="entry name" value="Pkinase"/>
    <property type="match status" value="1"/>
</dbReference>
<evidence type="ECO:0000256" key="3">
    <source>
        <dbReference type="ARBA" id="ARBA00022741"/>
    </source>
</evidence>
<dbReference type="PANTHER" id="PTHR47989">
    <property type="entry name" value="OS01G0750732 PROTEIN"/>
    <property type="match status" value="1"/>
</dbReference>
<sequence length="436" mass="48381">METNTTDTEPPSRMHVNENHTHLHHHHQQRHQYHHRDILPESTILVVVIPIVLVILLLAISLIVALLRRVKSLKPNGNTKHNQNCMFISHSIITFDGGPDGKRGCIYGGSPCSLPLATSRGVQVFTYKELESATGNFTQANLVGKGSFGMVYRGVLRDGTVCAIKLLHREGKQGERAFRSEVDLLSRLQCPYLVDLLGYCADNQHRLLVFEYMANGTLHDHLHSSDGRSQALIWGIRMRIALNSAKALEFLHEHTTPSIIHRDFKSSNILLDENFRGKVTDFGLAKIGSDKLNGLISTRVLGTTGYLAPEYASTGKLTTKSDVYSYGVVLLELLTGRVPIDTNRPPGEHVLVSWALPRLTNRAQVVEMVDPNLHGQYSRKDLIQVAAIAAMCVQTEADYRPLMTDVVQSLIPIVNNLSAGSASSSFRFSKRVSPRS</sequence>
<feature type="transmembrane region" description="Helical" evidence="8">
    <location>
        <begin position="44"/>
        <end position="67"/>
    </location>
</feature>